<feature type="non-terminal residue" evidence="2">
    <location>
        <position position="1"/>
    </location>
</feature>
<reference evidence="2 3" key="1">
    <citation type="submission" date="2014-04" db="EMBL/GenBank/DDBJ databases">
        <authorList>
            <consortium name="DOE Joint Genome Institute"/>
            <person name="Kuo A."/>
            <person name="Kohler A."/>
            <person name="Jargeat P."/>
            <person name="Nagy L.G."/>
            <person name="Floudas D."/>
            <person name="Copeland A."/>
            <person name="Barry K.W."/>
            <person name="Cichocki N."/>
            <person name="Veneault-Fourrey C."/>
            <person name="LaButti K."/>
            <person name="Lindquist E.A."/>
            <person name="Lipzen A."/>
            <person name="Lundell T."/>
            <person name="Morin E."/>
            <person name="Murat C."/>
            <person name="Sun H."/>
            <person name="Tunlid A."/>
            <person name="Henrissat B."/>
            <person name="Grigoriev I.V."/>
            <person name="Hibbett D.S."/>
            <person name="Martin F."/>
            <person name="Nordberg H.P."/>
            <person name="Cantor M.N."/>
            <person name="Hua S.X."/>
        </authorList>
    </citation>
    <scope>NUCLEOTIDE SEQUENCE [LARGE SCALE GENOMIC DNA]</scope>
    <source>
        <strain evidence="2 3">Ve08.2h10</strain>
    </source>
</reference>
<dbReference type="EMBL" id="KN825569">
    <property type="protein sequence ID" value="KIK85213.1"/>
    <property type="molecule type" value="Genomic_DNA"/>
</dbReference>
<dbReference type="AlphaFoldDB" id="A0A0D0D8C4"/>
<dbReference type="OrthoDB" id="2499472at2759"/>
<reference evidence="3" key="2">
    <citation type="submission" date="2015-01" db="EMBL/GenBank/DDBJ databases">
        <title>Evolutionary Origins and Diversification of the Mycorrhizal Mutualists.</title>
        <authorList>
            <consortium name="DOE Joint Genome Institute"/>
            <consortium name="Mycorrhizal Genomics Consortium"/>
            <person name="Kohler A."/>
            <person name="Kuo A."/>
            <person name="Nagy L.G."/>
            <person name="Floudas D."/>
            <person name="Copeland A."/>
            <person name="Barry K.W."/>
            <person name="Cichocki N."/>
            <person name="Veneault-Fourrey C."/>
            <person name="LaButti K."/>
            <person name="Lindquist E.A."/>
            <person name="Lipzen A."/>
            <person name="Lundell T."/>
            <person name="Morin E."/>
            <person name="Murat C."/>
            <person name="Riley R."/>
            <person name="Ohm R."/>
            <person name="Sun H."/>
            <person name="Tunlid A."/>
            <person name="Henrissat B."/>
            <person name="Grigoriev I.V."/>
            <person name="Hibbett D.S."/>
            <person name="Martin F."/>
        </authorList>
    </citation>
    <scope>NUCLEOTIDE SEQUENCE [LARGE SCALE GENOMIC DNA]</scope>
    <source>
        <strain evidence="3">Ve08.2h10</strain>
    </source>
</reference>
<sequence>VQVEHAFGALKGRFQSLRELRLPVHSEKDLQYAVNWVICCLVLHNMIIRFEERLYGEKSPQRKESETWARNEVPHMEAENEPVGADMNDGSPGQAFRQRLMNLILNSPHQPRAIWRDE</sequence>
<dbReference type="HOGENOM" id="CLU_018552_9_3_1"/>
<proteinExistence type="predicted"/>
<dbReference type="Proteomes" id="UP000054538">
    <property type="component" value="Unassembled WGS sequence"/>
</dbReference>
<evidence type="ECO:0000313" key="2">
    <source>
        <dbReference type="EMBL" id="KIK85213.1"/>
    </source>
</evidence>
<keyword evidence="3" id="KW-1185">Reference proteome</keyword>
<name>A0A0D0D8C4_9AGAM</name>
<evidence type="ECO:0008006" key="4">
    <source>
        <dbReference type="Google" id="ProtNLM"/>
    </source>
</evidence>
<evidence type="ECO:0000256" key="1">
    <source>
        <dbReference type="SAM" id="MobiDB-lite"/>
    </source>
</evidence>
<gene>
    <name evidence="2" type="ORF">PAXRUDRAFT_803036</name>
</gene>
<feature type="region of interest" description="Disordered" evidence="1">
    <location>
        <begin position="58"/>
        <end position="92"/>
    </location>
</feature>
<dbReference type="InParanoid" id="A0A0D0D8C4"/>
<evidence type="ECO:0000313" key="3">
    <source>
        <dbReference type="Proteomes" id="UP000054538"/>
    </source>
</evidence>
<organism evidence="2 3">
    <name type="scientific">Paxillus rubicundulus Ve08.2h10</name>
    <dbReference type="NCBI Taxonomy" id="930991"/>
    <lineage>
        <taxon>Eukaryota</taxon>
        <taxon>Fungi</taxon>
        <taxon>Dikarya</taxon>
        <taxon>Basidiomycota</taxon>
        <taxon>Agaricomycotina</taxon>
        <taxon>Agaricomycetes</taxon>
        <taxon>Agaricomycetidae</taxon>
        <taxon>Boletales</taxon>
        <taxon>Paxilineae</taxon>
        <taxon>Paxillaceae</taxon>
        <taxon>Paxillus</taxon>
    </lineage>
</organism>
<feature type="compositionally biased region" description="Basic and acidic residues" evidence="1">
    <location>
        <begin position="58"/>
        <end position="78"/>
    </location>
</feature>
<protein>
    <recommendedName>
        <fullName evidence="4">DDE Tnp4 domain-containing protein</fullName>
    </recommendedName>
</protein>
<accession>A0A0D0D8C4</accession>